<dbReference type="OrthoDB" id="4330769at2759"/>
<keyword evidence="3" id="KW-1185">Reference proteome</keyword>
<reference evidence="2" key="1">
    <citation type="submission" date="2022-11" db="EMBL/GenBank/DDBJ databases">
        <authorList>
            <person name="Petersen C."/>
        </authorList>
    </citation>
    <scope>NUCLEOTIDE SEQUENCE</scope>
    <source>
        <strain evidence="2">IBT 19713</strain>
    </source>
</reference>
<dbReference type="EMBL" id="JAPQKS010000002">
    <property type="protein sequence ID" value="KAJ5247113.1"/>
    <property type="molecule type" value="Genomic_DNA"/>
</dbReference>
<reference evidence="2" key="2">
    <citation type="journal article" date="2023" name="IMA Fungus">
        <title>Comparative genomic study of the Penicillium genus elucidates a diverse pangenome and 15 lateral gene transfer events.</title>
        <authorList>
            <person name="Petersen C."/>
            <person name="Sorensen T."/>
            <person name="Nielsen M.R."/>
            <person name="Sondergaard T.E."/>
            <person name="Sorensen J.L."/>
            <person name="Fitzpatrick D.A."/>
            <person name="Frisvad J.C."/>
            <person name="Nielsen K.L."/>
        </authorList>
    </citation>
    <scope>NUCLEOTIDE SEQUENCE</scope>
    <source>
        <strain evidence="2">IBT 19713</strain>
    </source>
</reference>
<sequence>MYTYTPTSRFLVLSVPSSAPFHPGNKFLVLSPTESTPDMRGYDEEVLTEATAVDAHSKLHRADSTSSTSSAVSDIHPSGYLFLGNTKSRRASQ</sequence>
<dbReference type="GeneID" id="83198696"/>
<protein>
    <submittedName>
        <fullName evidence="2">Uncharacterized protein</fullName>
    </submittedName>
</protein>
<feature type="compositionally biased region" description="Low complexity" evidence="1">
    <location>
        <begin position="64"/>
        <end position="74"/>
    </location>
</feature>
<dbReference type="RefSeq" id="XP_058334534.1">
    <property type="nucleotide sequence ID" value="XM_058471393.1"/>
</dbReference>
<comment type="caution">
    <text evidence="2">The sequence shown here is derived from an EMBL/GenBank/DDBJ whole genome shotgun (WGS) entry which is preliminary data.</text>
</comment>
<gene>
    <name evidence="2" type="ORF">N7468_002096</name>
</gene>
<organism evidence="2 3">
    <name type="scientific">Penicillium chermesinum</name>
    <dbReference type="NCBI Taxonomy" id="63820"/>
    <lineage>
        <taxon>Eukaryota</taxon>
        <taxon>Fungi</taxon>
        <taxon>Dikarya</taxon>
        <taxon>Ascomycota</taxon>
        <taxon>Pezizomycotina</taxon>
        <taxon>Eurotiomycetes</taxon>
        <taxon>Eurotiomycetidae</taxon>
        <taxon>Eurotiales</taxon>
        <taxon>Aspergillaceae</taxon>
        <taxon>Penicillium</taxon>
    </lineage>
</organism>
<dbReference type="AlphaFoldDB" id="A0A9W9PHV7"/>
<evidence type="ECO:0000313" key="3">
    <source>
        <dbReference type="Proteomes" id="UP001150941"/>
    </source>
</evidence>
<accession>A0A9W9PHV7</accession>
<proteinExistence type="predicted"/>
<evidence type="ECO:0000256" key="1">
    <source>
        <dbReference type="SAM" id="MobiDB-lite"/>
    </source>
</evidence>
<name>A0A9W9PHV7_9EURO</name>
<dbReference type="Proteomes" id="UP001150941">
    <property type="component" value="Unassembled WGS sequence"/>
</dbReference>
<evidence type="ECO:0000313" key="2">
    <source>
        <dbReference type="EMBL" id="KAJ5247113.1"/>
    </source>
</evidence>
<feature type="region of interest" description="Disordered" evidence="1">
    <location>
        <begin position="58"/>
        <end position="93"/>
    </location>
</feature>